<comment type="caution">
    <text evidence="9">The sequence shown here is derived from an EMBL/GenBank/DDBJ whole genome shotgun (WGS) entry which is preliminary data.</text>
</comment>
<dbReference type="AlphaFoldDB" id="A0A1F7F9E8"/>
<dbReference type="Gene3D" id="3.20.20.70">
    <property type="entry name" value="Aldolase class I"/>
    <property type="match status" value="1"/>
</dbReference>
<dbReference type="PANTHER" id="PTHR11228">
    <property type="entry name" value="RADICAL SAM DOMAIN PROTEIN"/>
    <property type="match status" value="1"/>
</dbReference>
<dbReference type="PROSITE" id="PS51918">
    <property type="entry name" value="RADICAL_SAM"/>
    <property type="match status" value="1"/>
</dbReference>
<keyword evidence="6" id="KW-0411">Iron-sulfur</keyword>
<dbReference type="GO" id="GO:0046872">
    <property type="term" value="F:metal ion binding"/>
    <property type="evidence" value="ECO:0007669"/>
    <property type="project" value="UniProtKB-KW"/>
</dbReference>
<gene>
    <name evidence="9" type="ORF">A2519_05115</name>
</gene>
<dbReference type="InterPro" id="IPR058240">
    <property type="entry name" value="rSAM_sf"/>
</dbReference>
<evidence type="ECO:0000256" key="5">
    <source>
        <dbReference type="ARBA" id="ARBA00023004"/>
    </source>
</evidence>
<dbReference type="InterPro" id="IPR017200">
    <property type="entry name" value="PqqE-like"/>
</dbReference>
<dbReference type="NCBIfam" id="TIGR04085">
    <property type="entry name" value="rSAM_more_4Fe4S"/>
    <property type="match status" value="1"/>
</dbReference>
<accession>A0A1F7F9E8</accession>
<dbReference type="PIRSF" id="PIRSF037420">
    <property type="entry name" value="PQQ_syn_pqqE"/>
    <property type="match status" value="1"/>
</dbReference>
<evidence type="ECO:0000256" key="7">
    <source>
        <dbReference type="SAM" id="MobiDB-lite"/>
    </source>
</evidence>
<evidence type="ECO:0000256" key="2">
    <source>
        <dbReference type="ARBA" id="ARBA00022485"/>
    </source>
</evidence>
<comment type="cofactor">
    <cofactor evidence="1">
        <name>[4Fe-4S] cluster</name>
        <dbReference type="ChEBI" id="CHEBI:49883"/>
    </cofactor>
</comment>
<dbReference type="InterPro" id="IPR023885">
    <property type="entry name" value="4Fe4S-binding_SPASM_dom"/>
</dbReference>
<dbReference type="SFLD" id="SFLDS00029">
    <property type="entry name" value="Radical_SAM"/>
    <property type="match status" value="1"/>
</dbReference>
<evidence type="ECO:0000313" key="10">
    <source>
        <dbReference type="Proteomes" id="UP000179243"/>
    </source>
</evidence>
<keyword evidence="5" id="KW-0408">Iron</keyword>
<dbReference type="SFLD" id="SFLDG01067">
    <property type="entry name" value="SPASM/twitch_domain_containing"/>
    <property type="match status" value="1"/>
</dbReference>
<evidence type="ECO:0000259" key="8">
    <source>
        <dbReference type="PROSITE" id="PS51918"/>
    </source>
</evidence>
<dbReference type="Pfam" id="PF13186">
    <property type="entry name" value="SPASM"/>
    <property type="match status" value="1"/>
</dbReference>
<feature type="region of interest" description="Disordered" evidence="7">
    <location>
        <begin position="334"/>
        <end position="353"/>
    </location>
</feature>
<dbReference type="InterPro" id="IPR050377">
    <property type="entry name" value="Radical_SAM_PqqE_MftC-like"/>
</dbReference>
<reference evidence="9 10" key="1">
    <citation type="journal article" date="2016" name="Nat. Commun.">
        <title>Thousands of microbial genomes shed light on interconnected biogeochemical processes in an aquifer system.</title>
        <authorList>
            <person name="Anantharaman K."/>
            <person name="Brown C.T."/>
            <person name="Hug L.A."/>
            <person name="Sharon I."/>
            <person name="Castelle C.J."/>
            <person name="Probst A.J."/>
            <person name="Thomas B.C."/>
            <person name="Singh A."/>
            <person name="Wilkins M.J."/>
            <person name="Karaoz U."/>
            <person name="Brodie E.L."/>
            <person name="Williams K.H."/>
            <person name="Hubbard S.S."/>
            <person name="Banfield J.F."/>
        </authorList>
    </citation>
    <scope>NUCLEOTIDE SEQUENCE [LARGE SCALE GENOMIC DNA]</scope>
</reference>
<evidence type="ECO:0000256" key="6">
    <source>
        <dbReference type="ARBA" id="ARBA00023014"/>
    </source>
</evidence>
<protein>
    <recommendedName>
        <fullName evidence="8">Radical SAM core domain-containing protein</fullName>
    </recommendedName>
</protein>
<dbReference type="Pfam" id="PF04055">
    <property type="entry name" value="Radical_SAM"/>
    <property type="match status" value="1"/>
</dbReference>
<dbReference type="InterPro" id="IPR013785">
    <property type="entry name" value="Aldolase_TIM"/>
</dbReference>
<proteinExistence type="predicted"/>
<evidence type="ECO:0000256" key="4">
    <source>
        <dbReference type="ARBA" id="ARBA00022723"/>
    </source>
</evidence>
<keyword evidence="2" id="KW-0004">4Fe-4S</keyword>
<dbReference type="InterPro" id="IPR006638">
    <property type="entry name" value="Elp3/MiaA/NifB-like_rSAM"/>
</dbReference>
<dbReference type="Proteomes" id="UP000179243">
    <property type="component" value="Unassembled WGS sequence"/>
</dbReference>
<dbReference type="SMART" id="SM00729">
    <property type="entry name" value="Elp3"/>
    <property type="match status" value="1"/>
</dbReference>
<name>A0A1F7F9E8_UNCRA</name>
<sequence length="353" mass="39051">MIAYFLEKRTPVIAYLEVTMACNVRCIHCYREKTLPKPRDELTRKEINVLLDELARLGTLILVVTGGEPFMRPDIMEILSDARKKGFAVVVFTNATLISGEHARALYDIAPLGVEVSIHGSNAQVHDSITGVKGSFAKAMAAIALLKEHCIRVKMKGNLMRANKCDYDSLIKVAEDLDLEWTFDPFIFPCRDGNAAPIGQRPGHNSLAKVFSEPRFARPGVHQPERSYLEMPGNRLCGAGVNIVAIGSTGRVFPCVPLKLEAGNIRIAPIGHIWRKSPVFEKLRSYRVRDLVFCGDCDLKKYCPRCSAMSFNETGDLLGCAAISRSIAQARKRTGGRVSQRLQSPVDTEATYA</sequence>
<evidence type="ECO:0000256" key="3">
    <source>
        <dbReference type="ARBA" id="ARBA00022691"/>
    </source>
</evidence>
<dbReference type="GO" id="GO:0051539">
    <property type="term" value="F:4 iron, 4 sulfur cluster binding"/>
    <property type="evidence" value="ECO:0007669"/>
    <property type="project" value="UniProtKB-KW"/>
</dbReference>
<dbReference type="SUPFAM" id="SSF102114">
    <property type="entry name" value="Radical SAM enzymes"/>
    <property type="match status" value="1"/>
</dbReference>
<organism evidence="9 10">
    <name type="scientific">Candidatus Raymondbacteria bacterium RIFOXYD12_FULL_49_13</name>
    <dbReference type="NCBI Taxonomy" id="1817890"/>
    <lineage>
        <taxon>Bacteria</taxon>
        <taxon>Raymondiibacteriota</taxon>
    </lineage>
</organism>
<keyword evidence="4" id="KW-0479">Metal-binding</keyword>
<dbReference type="EMBL" id="MFYX01000094">
    <property type="protein sequence ID" value="OGK03208.1"/>
    <property type="molecule type" value="Genomic_DNA"/>
</dbReference>
<feature type="domain" description="Radical SAM core" evidence="8">
    <location>
        <begin position="8"/>
        <end position="229"/>
    </location>
</feature>
<evidence type="ECO:0000256" key="1">
    <source>
        <dbReference type="ARBA" id="ARBA00001966"/>
    </source>
</evidence>
<dbReference type="SFLD" id="SFLDG01386">
    <property type="entry name" value="main_SPASM_domain-containing"/>
    <property type="match status" value="1"/>
</dbReference>
<dbReference type="PANTHER" id="PTHR11228:SF7">
    <property type="entry name" value="PQQA PEPTIDE CYCLASE"/>
    <property type="match status" value="1"/>
</dbReference>
<keyword evidence="3" id="KW-0949">S-adenosyl-L-methionine</keyword>
<dbReference type="GO" id="GO:0003824">
    <property type="term" value="F:catalytic activity"/>
    <property type="evidence" value="ECO:0007669"/>
    <property type="project" value="InterPro"/>
</dbReference>
<evidence type="ECO:0000313" key="9">
    <source>
        <dbReference type="EMBL" id="OGK03208.1"/>
    </source>
</evidence>
<dbReference type="InterPro" id="IPR007197">
    <property type="entry name" value="rSAM"/>
</dbReference>
<dbReference type="CDD" id="cd01335">
    <property type="entry name" value="Radical_SAM"/>
    <property type="match status" value="1"/>
</dbReference>